<dbReference type="Proteomes" id="UP000019335">
    <property type="component" value="Chromosome 16"/>
</dbReference>
<feature type="region of interest" description="Disordered" evidence="1">
    <location>
        <begin position="115"/>
        <end position="177"/>
    </location>
</feature>
<gene>
    <name evidence="2" type="ORF">Naga_100581g1</name>
</gene>
<accession>W7TT59</accession>
<proteinExistence type="predicted"/>
<protein>
    <submittedName>
        <fullName evidence="2">Uncharacterized protein</fullName>
    </submittedName>
</protein>
<keyword evidence="3" id="KW-1185">Reference proteome</keyword>
<comment type="caution">
    <text evidence="2">The sequence shown here is derived from an EMBL/GenBank/DDBJ whole genome shotgun (WGS) entry which is preliminary data.</text>
</comment>
<feature type="compositionally biased region" description="Basic residues" evidence="1">
    <location>
        <begin position="121"/>
        <end position="137"/>
    </location>
</feature>
<evidence type="ECO:0000313" key="3">
    <source>
        <dbReference type="Proteomes" id="UP000019335"/>
    </source>
</evidence>
<dbReference type="AlphaFoldDB" id="W7TT59"/>
<reference evidence="2 3" key="1">
    <citation type="journal article" date="2014" name="Mol. Plant">
        <title>Chromosome Scale Genome Assembly and Transcriptome Profiling of Nannochloropsis gaditana in Nitrogen Depletion.</title>
        <authorList>
            <person name="Corteggiani Carpinelli E."/>
            <person name="Telatin A."/>
            <person name="Vitulo N."/>
            <person name="Forcato C."/>
            <person name="D'Angelo M."/>
            <person name="Schiavon R."/>
            <person name="Vezzi A."/>
            <person name="Giacometti G.M."/>
            <person name="Morosinotto T."/>
            <person name="Valle G."/>
        </authorList>
    </citation>
    <scope>NUCLEOTIDE SEQUENCE [LARGE SCALE GENOMIC DNA]</scope>
    <source>
        <strain evidence="2 3">B-31</strain>
    </source>
</reference>
<sequence>MRIVPLIKSHEQVGQGCGGRGGRRGARISHLSTHSLQGLNGISSASIAVEGTPRAVSGHKCLVLCAASVAAAWVPLPLGTYEESPRRRRRGRRSISIPWGGVWGHEPEEKRAAWTQGISKGKSRGSKLGRSVGRRSGRSAFHCGGQALRAALCGPETSPPPAQGRREGGGGGGGGTV</sequence>
<evidence type="ECO:0000313" key="2">
    <source>
        <dbReference type="EMBL" id="EWM23509.1"/>
    </source>
</evidence>
<evidence type="ECO:0000256" key="1">
    <source>
        <dbReference type="SAM" id="MobiDB-lite"/>
    </source>
</evidence>
<name>W7TT59_9STRA</name>
<dbReference type="EMBL" id="AZIL01001618">
    <property type="protein sequence ID" value="EWM23509.1"/>
    <property type="molecule type" value="Genomic_DNA"/>
</dbReference>
<organism evidence="2 3">
    <name type="scientific">Nannochloropsis gaditana</name>
    <dbReference type="NCBI Taxonomy" id="72520"/>
    <lineage>
        <taxon>Eukaryota</taxon>
        <taxon>Sar</taxon>
        <taxon>Stramenopiles</taxon>
        <taxon>Ochrophyta</taxon>
        <taxon>Eustigmatophyceae</taxon>
        <taxon>Eustigmatales</taxon>
        <taxon>Monodopsidaceae</taxon>
        <taxon>Nannochloropsis</taxon>
    </lineage>
</organism>